<dbReference type="EMBL" id="KN833934">
    <property type="protein sequence ID" value="KIK14520.1"/>
    <property type="molecule type" value="Genomic_DNA"/>
</dbReference>
<evidence type="ECO:0000256" key="1">
    <source>
        <dbReference type="SAM" id="MobiDB-lite"/>
    </source>
</evidence>
<name>A0A0C9XQM1_9AGAM</name>
<dbReference type="Proteomes" id="UP000054018">
    <property type="component" value="Unassembled WGS sequence"/>
</dbReference>
<dbReference type="HOGENOM" id="CLU_167730_0_0_1"/>
<dbReference type="OrthoDB" id="10420362at2759"/>
<proteinExistence type="predicted"/>
<reference evidence="2 3" key="1">
    <citation type="submission" date="2014-04" db="EMBL/GenBank/DDBJ databases">
        <authorList>
            <consortium name="DOE Joint Genome Institute"/>
            <person name="Kuo A."/>
            <person name="Kohler A."/>
            <person name="Costa M.D."/>
            <person name="Nagy L.G."/>
            <person name="Floudas D."/>
            <person name="Copeland A."/>
            <person name="Barry K.W."/>
            <person name="Cichocki N."/>
            <person name="Veneault-Fourrey C."/>
            <person name="LaButti K."/>
            <person name="Lindquist E.A."/>
            <person name="Lipzen A."/>
            <person name="Lundell T."/>
            <person name="Morin E."/>
            <person name="Murat C."/>
            <person name="Sun H."/>
            <person name="Tunlid A."/>
            <person name="Henrissat B."/>
            <person name="Grigoriev I.V."/>
            <person name="Hibbett D.S."/>
            <person name="Martin F."/>
            <person name="Nordberg H.P."/>
            <person name="Cantor M.N."/>
            <person name="Hua S.X."/>
        </authorList>
    </citation>
    <scope>NUCLEOTIDE SEQUENCE [LARGE SCALE GENOMIC DNA]</scope>
    <source>
        <strain evidence="2 3">441</strain>
    </source>
</reference>
<evidence type="ECO:0000313" key="2">
    <source>
        <dbReference type="EMBL" id="KIK14520.1"/>
    </source>
</evidence>
<protein>
    <submittedName>
        <fullName evidence="2">Uncharacterized protein</fullName>
    </submittedName>
</protein>
<gene>
    <name evidence="2" type="ORF">PISMIDRAFT_687883</name>
</gene>
<dbReference type="AlphaFoldDB" id="A0A0C9XQM1"/>
<organism evidence="2 3">
    <name type="scientific">Pisolithus microcarpus 441</name>
    <dbReference type="NCBI Taxonomy" id="765257"/>
    <lineage>
        <taxon>Eukaryota</taxon>
        <taxon>Fungi</taxon>
        <taxon>Dikarya</taxon>
        <taxon>Basidiomycota</taxon>
        <taxon>Agaricomycotina</taxon>
        <taxon>Agaricomycetes</taxon>
        <taxon>Agaricomycetidae</taxon>
        <taxon>Boletales</taxon>
        <taxon>Sclerodermatineae</taxon>
        <taxon>Pisolithaceae</taxon>
        <taxon>Pisolithus</taxon>
    </lineage>
</organism>
<evidence type="ECO:0000313" key="3">
    <source>
        <dbReference type="Proteomes" id="UP000054018"/>
    </source>
</evidence>
<reference evidence="3" key="2">
    <citation type="submission" date="2015-01" db="EMBL/GenBank/DDBJ databases">
        <title>Evolutionary Origins and Diversification of the Mycorrhizal Mutualists.</title>
        <authorList>
            <consortium name="DOE Joint Genome Institute"/>
            <consortium name="Mycorrhizal Genomics Consortium"/>
            <person name="Kohler A."/>
            <person name="Kuo A."/>
            <person name="Nagy L.G."/>
            <person name="Floudas D."/>
            <person name="Copeland A."/>
            <person name="Barry K.W."/>
            <person name="Cichocki N."/>
            <person name="Veneault-Fourrey C."/>
            <person name="LaButti K."/>
            <person name="Lindquist E.A."/>
            <person name="Lipzen A."/>
            <person name="Lundell T."/>
            <person name="Morin E."/>
            <person name="Murat C."/>
            <person name="Riley R."/>
            <person name="Ohm R."/>
            <person name="Sun H."/>
            <person name="Tunlid A."/>
            <person name="Henrissat B."/>
            <person name="Grigoriev I.V."/>
            <person name="Hibbett D.S."/>
            <person name="Martin F."/>
        </authorList>
    </citation>
    <scope>NUCLEOTIDE SEQUENCE [LARGE SCALE GENOMIC DNA]</scope>
    <source>
        <strain evidence="3">441</strain>
    </source>
</reference>
<sequence>MYRMSNCLTLQKRYLRWNIKLNERCNQEDHQTTLHLKTESNKKEANLPSICSLKPVLCRLAGDNHSSRSSYRAAASDTGPDSFTNSL</sequence>
<feature type="region of interest" description="Disordered" evidence="1">
    <location>
        <begin position="63"/>
        <end position="87"/>
    </location>
</feature>
<feature type="compositionally biased region" description="Low complexity" evidence="1">
    <location>
        <begin position="67"/>
        <end position="76"/>
    </location>
</feature>
<accession>A0A0C9XQM1</accession>
<keyword evidence="3" id="KW-1185">Reference proteome</keyword>